<protein>
    <submittedName>
        <fullName evidence="7">ABC transporter substrate-binding protein</fullName>
    </submittedName>
</protein>
<dbReference type="PANTHER" id="PTHR30290:SF10">
    <property type="entry name" value="PERIPLASMIC OLIGOPEPTIDE-BINDING PROTEIN-RELATED"/>
    <property type="match status" value="1"/>
</dbReference>
<dbReference type="Pfam" id="PF00496">
    <property type="entry name" value="SBP_bac_5"/>
    <property type="match status" value="1"/>
</dbReference>
<keyword evidence="4 5" id="KW-0732">Signal</keyword>
<evidence type="ECO:0000259" key="6">
    <source>
        <dbReference type="Pfam" id="PF00496"/>
    </source>
</evidence>
<evidence type="ECO:0000256" key="3">
    <source>
        <dbReference type="ARBA" id="ARBA00022448"/>
    </source>
</evidence>
<evidence type="ECO:0000256" key="1">
    <source>
        <dbReference type="ARBA" id="ARBA00004196"/>
    </source>
</evidence>
<dbReference type="GO" id="GO:1904680">
    <property type="term" value="F:peptide transmembrane transporter activity"/>
    <property type="evidence" value="ECO:0007669"/>
    <property type="project" value="TreeGrafter"/>
</dbReference>
<dbReference type="PIRSF" id="PIRSF002741">
    <property type="entry name" value="MppA"/>
    <property type="match status" value="1"/>
</dbReference>
<dbReference type="GO" id="GO:0043190">
    <property type="term" value="C:ATP-binding cassette (ABC) transporter complex"/>
    <property type="evidence" value="ECO:0007669"/>
    <property type="project" value="InterPro"/>
</dbReference>
<organism evidence="7 8">
    <name type="scientific">Muricaecibacterium torontonense</name>
    <dbReference type="NCBI Taxonomy" id="3032871"/>
    <lineage>
        <taxon>Bacteria</taxon>
        <taxon>Bacillati</taxon>
        <taxon>Actinomycetota</taxon>
        <taxon>Coriobacteriia</taxon>
        <taxon>Coriobacteriales</taxon>
        <taxon>Atopobiaceae</taxon>
        <taxon>Muricaecibacterium</taxon>
    </lineage>
</organism>
<dbReference type="InterPro" id="IPR000914">
    <property type="entry name" value="SBP_5_dom"/>
</dbReference>
<keyword evidence="3" id="KW-0813">Transport</keyword>
<dbReference type="Gene3D" id="3.90.76.10">
    <property type="entry name" value="Dipeptide-binding Protein, Domain 1"/>
    <property type="match status" value="1"/>
</dbReference>
<dbReference type="EMBL" id="SRYE01000003">
    <property type="protein sequence ID" value="TGY62228.1"/>
    <property type="molecule type" value="Genomic_DNA"/>
</dbReference>
<dbReference type="Gene3D" id="3.40.190.10">
    <property type="entry name" value="Periplasmic binding protein-like II"/>
    <property type="match status" value="1"/>
</dbReference>
<reference evidence="7 8" key="1">
    <citation type="submission" date="2019-04" db="EMBL/GenBank/DDBJ databases">
        <title>Microbes associate with the intestines of laboratory mice.</title>
        <authorList>
            <person name="Navarre W."/>
            <person name="Wong E."/>
            <person name="Huang K."/>
            <person name="Tropini C."/>
            <person name="Ng K."/>
            <person name="Yu B."/>
        </authorList>
    </citation>
    <scope>NUCLEOTIDE SEQUENCE [LARGE SCALE GENOMIC DNA]</scope>
    <source>
        <strain evidence="7 8">NM07_P-09</strain>
    </source>
</reference>
<dbReference type="GO" id="GO:0030313">
    <property type="term" value="C:cell envelope"/>
    <property type="evidence" value="ECO:0007669"/>
    <property type="project" value="UniProtKB-SubCell"/>
</dbReference>
<dbReference type="RefSeq" id="WP_136012698.1">
    <property type="nucleotide sequence ID" value="NZ_SRYE01000003.1"/>
</dbReference>
<feature type="domain" description="Solute-binding protein family 5" evidence="6">
    <location>
        <begin position="86"/>
        <end position="457"/>
    </location>
</feature>
<dbReference type="GO" id="GO:0042597">
    <property type="term" value="C:periplasmic space"/>
    <property type="evidence" value="ECO:0007669"/>
    <property type="project" value="UniProtKB-ARBA"/>
</dbReference>
<feature type="signal peptide" evidence="5">
    <location>
        <begin position="1"/>
        <end position="36"/>
    </location>
</feature>
<dbReference type="AlphaFoldDB" id="A0A4S2F050"/>
<proteinExistence type="inferred from homology"/>
<dbReference type="Proteomes" id="UP000310263">
    <property type="component" value="Unassembled WGS sequence"/>
</dbReference>
<sequence>MAFTNLSRRSFVKGAGLLSCGAAASAVLSGCGGAPAAEADEAKKVLRWAQSNAKQGLDMQKSTNSGMSAVSDPVVEAPLRFTEDNELVPCLLTEIPTVEDDGVTYHCTLKEGIKCHDGSILTANDVKYSFTRMFLPQTAGLSTYMYDMIVGAQEVMDGTTTDLAGVTVEDDTHFTITLQYPMATFVKNLGINYANVFPQKACEEAGDKWGYELNYVGSGPFKLVENDDSTHMVFERFPEYHLADEIHLDGIDVTFEDDNNTKLMKFKNGDIDMCDLTIDLLPTYQQDPDVKDCINYSTGLGTWFVNLNLNTPALQDVRVRQAMSLAIDRQAIIDNMLSGAGVPASGFLNQGVPGFDSSAEAFPYDPDKAKALLAEAGASNVKLSCVVRTGQYESIMVAVQNYLKEVGIDMDVQTVDNGVWASDWVAGEYEVTALAWYPLYADADNQMYTYFHSSNASGKGSFYNNPEFDALMDEARRSADEEHRAELYREADNIMSRTDYACLPLFYPQLMFVTKPNVKNAKLGNLIYHFRDIDMDAEQ</sequence>
<name>A0A4S2F050_9ACTN</name>
<dbReference type="OrthoDB" id="9046151at2"/>
<accession>A0A4S2F050</accession>
<evidence type="ECO:0000256" key="5">
    <source>
        <dbReference type="SAM" id="SignalP"/>
    </source>
</evidence>
<dbReference type="Gene3D" id="3.10.105.10">
    <property type="entry name" value="Dipeptide-binding Protein, Domain 3"/>
    <property type="match status" value="1"/>
</dbReference>
<evidence type="ECO:0000313" key="7">
    <source>
        <dbReference type="EMBL" id="TGY62228.1"/>
    </source>
</evidence>
<dbReference type="InterPro" id="IPR006311">
    <property type="entry name" value="TAT_signal"/>
</dbReference>
<evidence type="ECO:0000256" key="2">
    <source>
        <dbReference type="ARBA" id="ARBA00005695"/>
    </source>
</evidence>
<dbReference type="SUPFAM" id="SSF53850">
    <property type="entry name" value="Periplasmic binding protein-like II"/>
    <property type="match status" value="1"/>
</dbReference>
<comment type="similarity">
    <text evidence="2">Belongs to the bacterial solute-binding protein 5 family.</text>
</comment>
<dbReference type="CDD" id="cd00995">
    <property type="entry name" value="PBP2_NikA_DppA_OppA_like"/>
    <property type="match status" value="1"/>
</dbReference>
<dbReference type="PROSITE" id="PS51318">
    <property type="entry name" value="TAT"/>
    <property type="match status" value="1"/>
</dbReference>
<comment type="subcellular location">
    <subcellularLocation>
        <location evidence="1">Cell envelope</location>
    </subcellularLocation>
</comment>
<dbReference type="InterPro" id="IPR039424">
    <property type="entry name" value="SBP_5"/>
</dbReference>
<keyword evidence="8" id="KW-1185">Reference proteome</keyword>
<gene>
    <name evidence="7" type="ORF">E5334_06140</name>
</gene>
<evidence type="ECO:0000256" key="4">
    <source>
        <dbReference type="ARBA" id="ARBA00022729"/>
    </source>
</evidence>
<evidence type="ECO:0000313" key="8">
    <source>
        <dbReference type="Proteomes" id="UP000310263"/>
    </source>
</evidence>
<comment type="caution">
    <text evidence="7">The sequence shown here is derived from an EMBL/GenBank/DDBJ whole genome shotgun (WGS) entry which is preliminary data.</text>
</comment>
<dbReference type="InterPro" id="IPR030678">
    <property type="entry name" value="Peptide/Ni-bd"/>
</dbReference>
<dbReference type="PANTHER" id="PTHR30290">
    <property type="entry name" value="PERIPLASMIC BINDING COMPONENT OF ABC TRANSPORTER"/>
    <property type="match status" value="1"/>
</dbReference>
<feature type="chain" id="PRO_5020273983" evidence="5">
    <location>
        <begin position="37"/>
        <end position="539"/>
    </location>
</feature>
<dbReference type="GO" id="GO:0015833">
    <property type="term" value="P:peptide transport"/>
    <property type="evidence" value="ECO:0007669"/>
    <property type="project" value="TreeGrafter"/>
</dbReference>